<evidence type="ECO:0000259" key="1">
    <source>
        <dbReference type="Pfam" id="PF00561"/>
    </source>
</evidence>
<proteinExistence type="predicted"/>
<keyword evidence="3" id="KW-1185">Reference proteome</keyword>
<organism evidence="2 3">
    <name type="scientific">Streptomyces luteireticuli</name>
    <dbReference type="NCBI Taxonomy" id="173858"/>
    <lineage>
        <taxon>Bacteria</taxon>
        <taxon>Bacillati</taxon>
        <taxon>Actinomycetota</taxon>
        <taxon>Actinomycetes</taxon>
        <taxon>Kitasatosporales</taxon>
        <taxon>Streptomycetaceae</taxon>
        <taxon>Streptomyces</taxon>
    </lineage>
</organism>
<dbReference type="PRINTS" id="PR00111">
    <property type="entry name" value="ABHYDROLASE"/>
</dbReference>
<dbReference type="EMBL" id="BAAABX010000056">
    <property type="protein sequence ID" value="GAA0424522.1"/>
    <property type="molecule type" value="Genomic_DNA"/>
</dbReference>
<dbReference type="InterPro" id="IPR050471">
    <property type="entry name" value="AB_hydrolase"/>
</dbReference>
<keyword evidence="2" id="KW-0378">Hydrolase</keyword>
<feature type="domain" description="AB hydrolase-1" evidence="1">
    <location>
        <begin position="27"/>
        <end position="273"/>
    </location>
</feature>
<dbReference type="GO" id="GO:0016787">
    <property type="term" value="F:hydrolase activity"/>
    <property type="evidence" value="ECO:0007669"/>
    <property type="project" value="UniProtKB-KW"/>
</dbReference>
<dbReference type="PANTHER" id="PTHR43433:SF5">
    <property type="entry name" value="AB HYDROLASE-1 DOMAIN-CONTAINING PROTEIN"/>
    <property type="match status" value="1"/>
</dbReference>
<comment type="caution">
    <text evidence="2">The sequence shown here is derived from an EMBL/GenBank/DDBJ whole genome shotgun (WGS) entry which is preliminary data.</text>
</comment>
<accession>A0ABN0Z068</accession>
<dbReference type="Gene3D" id="3.40.50.1820">
    <property type="entry name" value="alpha/beta hydrolase"/>
    <property type="match status" value="1"/>
</dbReference>
<dbReference type="Pfam" id="PF00561">
    <property type="entry name" value="Abhydrolase_1"/>
    <property type="match status" value="1"/>
</dbReference>
<dbReference type="Proteomes" id="UP001500879">
    <property type="component" value="Unassembled WGS sequence"/>
</dbReference>
<evidence type="ECO:0000313" key="2">
    <source>
        <dbReference type="EMBL" id="GAA0424522.1"/>
    </source>
</evidence>
<sequence>MSEEKALNVGPSGIEVAYERFGDPKAPPVVLVMGGGGQLINWPEDFCTELVGHGVQVIRFDNRDSGRSTHFHDAPVPDLQAALAGDASSASYTLSDMAADTVGLLDALELDGAHLVGASLGGMIAQTVAIEHPDRVRSLTSMMSTTGDLGVGQPDFAVLAGVGSPPEDRQGYIDWYVRTFRLIGSPGFPYDEAHAADVAGRAYDRGLDHLGLQRQAVATVASGDRTARLRSLDVPALVIHGTADVMCDISGGHATAAAIPGAELITVDGLGHSFPRGAWPEIIPPIAGLVHRAEAASSRT</sequence>
<protein>
    <submittedName>
        <fullName evidence="2">Alpha/beta hydrolase</fullName>
    </submittedName>
</protein>
<dbReference type="PANTHER" id="PTHR43433">
    <property type="entry name" value="HYDROLASE, ALPHA/BETA FOLD FAMILY PROTEIN"/>
    <property type="match status" value="1"/>
</dbReference>
<dbReference type="SUPFAM" id="SSF53474">
    <property type="entry name" value="alpha/beta-Hydrolases"/>
    <property type="match status" value="1"/>
</dbReference>
<dbReference type="InterPro" id="IPR029058">
    <property type="entry name" value="AB_hydrolase_fold"/>
</dbReference>
<reference evidence="2 3" key="1">
    <citation type="journal article" date="2019" name="Int. J. Syst. Evol. Microbiol.">
        <title>The Global Catalogue of Microorganisms (GCM) 10K type strain sequencing project: providing services to taxonomists for standard genome sequencing and annotation.</title>
        <authorList>
            <consortium name="The Broad Institute Genomics Platform"/>
            <consortium name="The Broad Institute Genome Sequencing Center for Infectious Disease"/>
            <person name="Wu L."/>
            <person name="Ma J."/>
        </authorList>
    </citation>
    <scope>NUCLEOTIDE SEQUENCE [LARGE SCALE GENOMIC DNA]</scope>
    <source>
        <strain evidence="2 3">JCM 4788</strain>
    </source>
</reference>
<name>A0ABN0Z068_9ACTN</name>
<evidence type="ECO:0000313" key="3">
    <source>
        <dbReference type="Proteomes" id="UP001500879"/>
    </source>
</evidence>
<gene>
    <name evidence="2" type="ORF">GCM10010357_52530</name>
</gene>
<dbReference type="RefSeq" id="WP_344029150.1">
    <property type="nucleotide sequence ID" value="NZ_BAAABX010000056.1"/>
</dbReference>
<dbReference type="InterPro" id="IPR000073">
    <property type="entry name" value="AB_hydrolase_1"/>
</dbReference>